<keyword evidence="6 11" id="KW-0067">ATP-binding</keyword>
<feature type="active site" description="Nucleophile; for glutamine hydrolysis" evidence="11">
    <location>
        <position position="405"/>
    </location>
</feature>
<dbReference type="Pfam" id="PF00117">
    <property type="entry name" value="GATase"/>
    <property type="match status" value="1"/>
</dbReference>
<evidence type="ECO:0000256" key="3">
    <source>
        <dbReference type="ARBA" id="ARBA00022598"/>
    </source>
</evidence>
<evidence type="ECO:0000256" key="1">
    <source>
        <dbReference type="ARBA" id="ARBA00005171"/>
    </source>
</evidence>
<comment type="function">
    <text evidence="11">Catalyzes the ATP-dependent amination of UTP to CTP with either L-glutamine or ammonia as the source of nitrogen. Regulates intracellular CTP levels through interactions with the four ribonucleotide triphosphates.</text>
</comment>
<dbReference type="GO" id="GO:0044210">
    <property type="term" value="P:'de novo' CTP biosynthetic process"/>
    <property type="evidence" value="ECO:0007669"/>
    <property type="project" value="UniProtKB-UniRule"/>
</dbReference>
<feature type="active site" evidence="11">
    <location>
        <position position="529"/>
    </location>
</feature>
<evidence type="ECO:0000256" key="4">
    <source>
        <dbReference type="ARBA" id="ARBA00022723"/>
    </source>
</evidence>
<feature type="binding site" evidence="11">
    <location>
        <begin position="41"/>
        <end position="46"/>
    </location>
    <ligand>
        <name>ATP</name>
        <dbReference type="ChEBI" id="CHEBI:30616"/>
    </ligand>
</feature>
<feature type="binding site" evidence="11">
    <location>
        <begin position="173"/>
        <end position="175"/>
    </location>
    <ligand>
        <name>CTP</name>
        <dbReference type="ChEBI" id="CHEBI:37563"/>
        <note>allosteric inhibitor</note>
    </ligand>
</feature>
<evidence type="ECO:0000256" key="11">
    <source>
        <dbReference type="HAMAP-Rule" id="MF_01227"/>
    </source>
</evidence>
<dbReference type="FunFam" id="3.40.50.880:FF:000002">
    <property type="entry name" value="CTP synthase"/>
    <property type="match status" value="1"/>
</dbReference>
<dbReference type="GO" id="GO:0019856">
    <property type="term" value="P:pyrimidine nucleobase biosynthetic process"/>
    <property type="evidence" value="ECO:0007669"/>
    <property type="project" value="TreeGrafter"/>
</dbReference>
<dbReference type="GO" id="GO:0005524">
    <property type="term" value="F:ATP binding"/>
    <property type="evidence" value="ECO:0007669"/>
    <property type="project" value="UniProtKB-KW"/>
</dbReference>
<dbReference type="EMBL" id="EF583992">
    <property type="protein sequence ID" value="ABQ75969.1"/>
    <property type="molecule type" value="Genomic_DNA"/>
</dbReference>
<feature type="binding site" evidence="11">
    <location>
        <begin position="212"/>
        <end position="217"/>
    </location>
    <ligand>
        <name>CTP</name>
        <dbReference type="ChEBI" id="CHEBI:37563"/>
        <note>allosteric inhibitor</note>
    </ligand>
</feature>
<dbReference type="GO" id="GO:0042802">
    <property type="term" value="F:identical protein binding"/>
    <property type="evidence" value="ECO:0007669"/>
    <property type="project" value="TreeGrafter"/>
</dbReference>
<feature type="binding site" evidence="11">
    <location>
        <begin position="212"/>
        <end position="217"/>
    </location>
    <ligand>
        <name>UTP</name>
        <dbReference type="ChEBI" id="CHEBI:46398"/>
    </ligand>
</feature>
<feature type="region of interest" description="Disordered" evidence="12">
    <location>
        <begin position="1"/>
        <end position="23"/>
    </location>
</feature>
<feature type="binding site" evidence="11">
    <location>
        <position position="81"/>
    </location>
    <ligand>
        <name>L-glutamine</name>
        <dbReference type="ChEBI" id="CHEBI:58359"/>
    </ligand>
</feature>
<feature type="binding site" evidence="11">
    <location>
        <position position="486"/>
    </location>
    <ligand>
        <name>L-glutamine</name>
        <dbReference type="ChEBI" id="CHEBI:58359"/>
    </ligand>
</feature>
<keyword evidence="9 11" id="KW-0665">Pyrimidine biosynthesis</keyword>
<dbReference type="InterPro" id="IPR017926">
    <property type="entry name" value="GATASE"/>
</dbReference>
<keyword evidence="5 11" id="KW-0547">Nucleotide-binding</keyword>
<dbReference type="FunFam" id="3.40.50.300:FF:000009">
    <property type="entry name" value="CTP synthase"/>
    <property type="match status" value="1"/>
</dbReference>
<dbReference type="CDD" id="cd01746">
    <property type="entry name" value="GATase1_CTP_Synthase"/>
    <property type="match status" value="1"/>
</dbReference>
<dbReference type="Gene3D" id="3.40.50.880">
    <property type="match status" value="1"/>
</dbReference>
<dbReference type="EC" id="6.3.4.2" evidence="11"/>
<keyword evidence="8 11" id="KW-0315">Glutamine amidotransferase</keyword>
<dbReference type="AlphaFoldDB" id="A5YSL2"/>
<dbReference type="PANTHER" id="PTHR11550:SF0">
    <property type="entry name" value="CTP SYNTHASE-RELATED"/>
    <property type="match status" value="1"/>
</dbReference>
<feature type="domain" description="CTP synthase N-terminal" evidence="14">
    <location>
        <begin position="30"/>
        <end position="290"/>
    </location>
</feature>
<gene>
    <name evidence="11" type="primary">pyrG</name>
</gene>
<feature type="binding site" evidence="11">
    <location>
        <begin position="406"/>
        <end position="409"/>
    </location>
    <ligand>
        <name>L-glutamine</name>
        <dbReference type="ChEBI" id="CHEBI:58359"/>
    </ligand>
</feature>
<dbReference type="NCBIfam" id="NF003792">
    <property type="entry name" value="PRK05380.1"/>
    <property type="match status" value="1"/>
</dbReference>
<feature type="binding site" evidence="11">
    <location>
        <position position="98"/>
    </location>
    <ligand>
        <name>Mg(2+)</name>
        <dbReference type="ChEBI" id="CHEBI:18420"/>
    </ligand>
</feature>
<feature type="region of interest" description="Amidoligase domain" evidence="11">
    <location>
        <begin position="1"/>
        <end position="291"/>
    </location>
</feature>
<dbReference type="InterPro" id="IPR004468">
    <property type="entry name" value="CTP_synthase"/>
</dbReference>
<dbReference type="CDD" id="cd03113">
    <property type="entry name" value="CTPS_N"/>
    <property type="match status" value="1"/>
</dbReference>
<dbReference type="Gene3D" id="3.40.50.300">
    <property type="entry name" value="P-loop containing nucleotide triphosphate hydrolases"/>
    <property type="match status" value="1"/>
</dbReference>
<feature type="binding site" evidence="11">
    <location>
        <position position="98"/>
    </location>
    <ligand>
        <name>ATP</name>
        <dbReference type="ChEBI" id="CHEBI:30616"/>
    </ligand>
</feature>
<keyword evidence="4 11" id="KW-0479">Metal-binding</keyword>
<feature type="binding site" evidence="11">
    <location>
        <position position="248"/>
    </location>
    <ligand>
        <name>CTP</name>
        <dbReference type="ChEBI" id="CHEBI:37563"/>
        <note>allosteric inhibitor</note>
    </ligand>
</feature>
<dbReference type="GO" id="GO:0046872">
    <property type="term" value="F:metal ion binding"/>
    <property type="evidence" value="ECO:0007669"/>
    <property type="project" value="UniProtKB-KW"/>
</dbReference>
<dbReference type="GO" id="GO:0003883">
    <property type="term" value="F:CTP synthase activity"/>
    <property type="evidence" value="ECO:0007669"/>
    <property type="project" value="UniProtKB-UniRule"/>
</dbReference>
<dbReference type="SUPFAM" id="SSF52317">
    <property type="entry name" value="Class I glutamine amidotransferase-like"/>
    <property type="match status" value="1"/>
</dbReference>
<dbReference type="GO" id="GO:0004359">
    <property type="term" value="F:glutaminase activity"/>
    <property type="evidence" value="ECO:0007669"/>
    <property type="project" value="RHEA"/>
</dbReference>
<feature type="binding site" evidence="11">
    <location>
        <position position="40"/>
    </location>
    <ligand>
        <name>CTP</name>
        <dbReference type="ChEBI" id="CHEBI:37563"/>
        <note>allosteric inhibitor</note>
    </ligand>
</feature>
<evidence type="ECO:0000256" key="8">
    <source>
        <dbReference type="ARBA" id="ARBA00022962"/>
    </source>
</evidence>
<keyword evidence="3 11" id="KW-0436">Ligase</keyword>
<comment type="miscellaneous">
    <text evidence="11">CTPSs have evolved a hybrid strategy for distinguishing between UTP and CTP. The overlapping regions of the product feedback inhibitory and substrate sites recognize a common feature in both compounds, the triphosphate moiety. To differentiate isosteric substrate and product pyrimidine rings, an additional pocket far from the expected kinase/ligase catalytic site, specifically recognizes the cytosine and ribose portions of the product inhibitor.</text>
</comment>
<dbReference type="NCBIfam" id="TIGR00337">
    <property type="entry name" value="PyrG"/>
    <property type="match status" value="1"/>
</dbReference>
<dbReference type="MEROPS" id="C26.964"/>
<dbReference type="PROSITE" id="PS51273">
    <property type="entry name" value="GATASE_TYPE_1"/>
    <property type="match status" value="1"/>
</dbReference>
<comment type="catalytic activity">
    <reaction evidence="11">
        <text>UTP + NH4(+) + ATP = CTP + ADP + phosphate + 2 H(+)</text>
        <dbReference type="Rhea" id="RHEA:16597"/>
        <dbReference type="ChEBI" id="CHEBI:15378"/>
        <dbReference type="ChEBI" id="CHEBI:28938"/>
        <dbReference type="ChEBI" id="CHEBI:30616"/>
        <dbReference type="ChEBI" id="CHEBI:37563"/>
        <dbReference type="ChEBI" id="CHEBI:43474"/>
        <dbReference type="ChEBI" id="CHEBI:46398"/>
        <dbReference type="ChEBI" id="CHEBI:456216"/>
    </reaction>
</comment>
<comment type="activity regulation">
    <text evidence="11">Allosterically activated by GTP, when glutamine is the substrate; GTP has no effect on the reaction when ammonia is the substrate. The allosteric effector GTP functions by stabilizing the protein conformation that binds the tetrahedral intermediate(s) formed during glutamine hydrolysis. Inhibited by the product CTP, via allosteric rather than competitive inhibition.</text>
</comment>
<comment type="pathway">
    <text evidence="1 11">Pyrimidine metabolism; CTP biosynthesis via de novo pathway; CTP from UDP: step 2/2.</text>
</comment>
<evidence type="ECO:0000256" key="12">
    <source>
        <dbReference type="SAM" id="MobiDB-lite"/>
    </source>
</evidence>
<feature type="binding site" evidence="11">
    <location>
        <position position="248"/>
    </location>
    <ligand>
        <name>UTP</name>
        <dbReference type="ChEBI" id="CHEBI:46398"/>
    </ligand>
</feature>
<evidence type="ECO:0000256" key="6">
    <source>
        <dbReference type="ARBA" id="ARBA00022840"/>
    </source>
</evidence>
<comment type="similarity">
    <text evidence="2 11">Belongs to the CTP synthase family.</text>
</comment>
<dbReference type="InterPro" id="IPR017456">
    <property type="entry name" value="CTP_synthase_N"/>
</dbReference>
<evidence type="ECO:0000256" key="9">
    <source>
        <dbReference type="ARBA" id="ARBA00022975"/>
    </source>
</evidence>
<comment type="catalytic activity">
    <reaction evidence="11">
        <text>L-glutamine + H2O = L-glutamate + NH4(+)</text>
        <dbReference type="Rhea" id="RHEA:15889"/>
        <dbReference type="ChEBI" id="CHEBI:15377"/>
        <dbReference type="ChEBI" id="CHEBI:28938"/>
        <dbReference type="ChEBI" id="CHEBI:29985"/>
        <dbReference type="ChEBI" id="CHEBI:58359"/>
    </reaction>
</comment>
<feature type="binding site" evidence="11">
    <location>
        <position position="40"/>
    </location>
    <ligand>
        <name>UTP</name>
        <dbReference type="ChEBI" id="CHEBI:46398"/>
    </ligand>
</feature>
<protein>
    <recommendedName>
        <fullName evidence="11">CTP synthase</fullName>
        <ecNumber evidence="11">6.3.4.2</ecNumber>
    </recommendedName>
    <alternativeName>
        <fullName evidence="11">Cytidine 5'-triphosphate synthase</fullName>
    </alternativeName>
    <alternativeName>
        <fullName evidence="11">Cytidine triphosphate synthetase</fullName>
        <shortName evidence="11">CTP synthetase</shortName>
        <shortName evidence="11">CTPS</shortName>
    </alternativeName>
    <alternativeName>
        <fullName evidence="11">UTP--ammonia ligase</fullName>
    </alternativeName>
</protein>
<dbReference type="SUPFAM" id="SSF52540">
    <property type="entry name" value="P-loop containing nucleoside triphosphate hydrolases"/>
    <property type="match status" value="1"/>
</dbReference>
<evidence type="ECO:0000256" key="10">
    <source>
        <dbReference type="ARBA" id="ARBA00047781"/>
    </source>
</evidence>
<reference evidence="15" key="1">
    <citation type="journal article" date="2007" name="ISME J.">
        <title>Genomic plasticity in prokaryotes: the case of the square haloarchaeon.</title>
        <authorList>
            <person name="Cuadros-Orellana S."/>
            <person name="Martin-Cuadrado A.B."/>
            <person name="Legault B."/>
            <person name="D'Auria G."/>
            <person name="Zhaxybayeva O."/>
            <person name="Papke R.T."/>
            <person name="Rodriguez-Valera F."/>
        </authorList>
    </citation>
    <scope>NUCLEOTIDE SEQUENCE</scope>
</reference>
<comment type="caution">
    <text evidence="11">Lacks conserved residue(s) required for the propagation of feature annotation.</text>
</comment>
<dbReference type="Pfam" id="PF06418">
    <property type="entry name" value="CTP_synth_N"/>
    <property type="match status" value="1"/>
</dbReference>
<evidence type="ECO:0000256" key="7">
    <source>
        <dbReference type="ARBA" id="ARBA00022842"/>
    </source>
</evidence>
<keyword evidence="7 11" id="KW-0460">Magnesium</keyword>
<dbReference type="HAMAP" id="MF_01227">
    <property type="entry name" value="PyrG"/>
    <property type="match status" value="1"/>
</dbReference>
<feature type="binding site" evidence="11">
    <location>
        <position position="266"/>
    </location>
    <ligand>
        <name>ATP</name>
        <dbReference type="ChEBI" id="CHEBI:30616"/>
    </ligand>
</feature>
<organism evidence="15">
    <name type="scientific">uncultured haloarchaeon</name>
    <dbReference type="NCBI Taxonomy" id="160804"/>
    <lineage>
        <taxon>Archaea</taxon>
        <taxon>Methanobacteriati</taxon>
        <taxon>Methanobacteriota</taxon>
        <taxon>Stenosarchaea group</taxon>
        <taxon>Halobacteria</taxon>
        <taxon>Halobacteriales</taxon>
        <taxon>Halobacteriaceae</taxon>
        <taxon>environmental samples</taxon>
    </lineage>
</organism>
<dbReference type="InterPro" id="IPR029062">
    <property type="entry name" value="Class_I_gatase-like"/>
</dbReference>
<feature type="domain" description="Glutamine amidotransferase" evidence="13">
    <location>
        <begin position="328"/>
        <end position="548"/>
    </location>
</feature>
<evidence type="ECO:0000259" key="13">
    <source>
        <dbReference type="Pfam" id="PF00117"/>
    </source>
</evidence>
<dbReference type="PANTHER" id="PTHR11550">
    <property type="entry name" value="CTP SYNTHASE"/>
    <property type="match status" value="1"/>
</dbReference>
<feature type="binding site" evidence="11">
    <location>
        <position position="378"/>
    </location>
    <ligand>
        <name>L-glutamine</name>
        <dbReference type="ChEBI" id="CHEBI:58359"/>
    </ligand>
</feature>
<feature type="binding site" evidence="11">
    <location>
        <position position="429"/>
    </location>
    <ligand>
        <name>L-glutamine</name>
        <dbReference type="ChEBI" id="CHEBI:58359"/>
    </ligand>
</feature>
<dbReference type="GO" id="GO:0097268">
    <property type="term" value="C:cytoophidium"/>
    <property type="evidence" value="ECO:0007669"/>
    <property type="project" value="UniProtKB-ARBA"/>
</dbReference>
<comment type="subunit">
    <text evidence="11">Homotetramer.</text>
</comment>
<comment type="catalytic activity">
    <reaction evidence="10 11">
        <text>UTP + L-glutamine + ATP + H2O = CTP + L-glutamate + ADP + phosphate + 2 H(+)</text>
        <dbReference type="Rhea" id="RHEA:26426"/>
        <dbReference type="ChEBI" id="CHEBI:15377"/>
        <dbReference type="ChEBI" id="CHEBI:15378"/>
        <dbReference type="ChEBI" id="CHEBI:29985"/>
        <dbReference type="ChEBI" id="CHEBI:30616"/>
        <dbReference type="ChEBI" id="CHEBI:37563"/>
        <dbReference type="ChEBI" id="CHEBI:43474"/>
        <dbReference type="ChEBI" id="CHEBI:46398"/>
        <dbReference type="ChEBI" id="CHEBI:58359"/>
        <dbReference type="ChEBI" id="CHEBI:456216"/>
        <dbReference type="EC" id="6.3.4.2"/>
    </reaction>
</comment>
<evidence type="ECO:0000256" key="5">
    <source>
        <dbReference type="ARBA" id="ARBA00022741"/>
    </source>
</evidence>
<name>A5YSL2_9EURY</name>
<dbReference type="InterPro" id="IPR027417">
    <property type="entry name" value="P-loop_NTPase"/>
</dbReference>
<evidence type="ECO:0000259" key="14">
    <source>
        <dbReference type="Pfam" id="PF06418"/>
    </source>
</evidence>
<accession>A5YSL2</accession>
<feature type="active site" evidence="11">
    <location>
        <position position="531"/>
    </location>
</feature>
<evidence type="ECO:0000313" key="15">
    <source>
        <dbReference type="EMBL" id="ABQ75969.1"/>
    </source>
</evidence>
<feature type="binding site" evidence="11">
    <location>
        <position position="166"/>
    </location>
    <ligand>
        <name>Mg(2+)</name>
        <dbReference type="ChEBI" id="CHEBI:18420"/>
    </ligand>
</feature>
<evidence type="ECO:0000256" key="2">
    <source>
        <dbReference type="ARBA" id="ARBA00007533"/>
    </source>
</evidence>
<sequence length="569" mass="63091">MLRNGFEVPSHTLSMPKEPETEYDPSLGRKFIFVTGGVMSGLGKGITAASTGRLLSNAGFDVTAVKIDPYLNVDAGTMNPYQHGEVYVLKDGGEVDLDLGNYERFLGEDMTSDHNVTTGKTYKHVIEKERSGDYLGKTVQIIPHITDDIKRRIREAAAGTDVCIVEVGGTVGDIEGMPYLEALRQFAHEEASENILFTHVTLVPYSKNGEQKTKPTQHSVKELRSIGLQPDILVGRCSDRLEPATKEKIALFCDVPTTAVFSNPDVDDIYHVPLVIEEEGLDQHVMERLNVAEEAITTTDRTNTWRELVTRERTSSVDVALVGKYDLEDAYMSVHEALKHAGIETQTEVTVQWVDSDEMLDHHEDRLREADGVVVPGGFGSRGIAGKLKAIEYCREHNVPFLGLCLGFQMAVVEHAQNVLGFADAHSAELQPETPHPVIDILPEQYDVETMGGTMRLGAHETNIDPNTLAAAVYNGTVCTERHRHRYEVNPEYIDKLEAGALSFSGQANNRMEILERSDHPFFLGTQFHPEFRSRPDRASPPFVSFLKSVDSTLDARSLNVSTSEEVQI</sequence>
<proteinExistence type="inferred from homology"/>
<dbReference type="UniPathway" id="UPA00159">
    <property type="reaction ID" value="UER00277"/>
</dbReference>
<dbReference type="InterPro" id="IPR033828">
    <property type="entry name" value="GATase1_CTP_Synthase"/>
</dbReference>